<dbReference type="EMBL" id="BK015910">
    <property type="protein sequence ID" value="DAF84815.1"/>
    <property type="molecule type" value="Genomic_DNA"/>
</dbReference>
<dbReference type="InterPro" id="IPR006428">
    <property type="entry name" value="Portal_SPP1-type"/>
</dbReference>
<dbReference type="Pfam" id="PF05133">
    <property type="entry name" value="SPP1_portal"/>
    <property type="match status" value="1"/>
</dbReference>
<dbReference type="InterPro" id="IPR021145">
    <property type="entry name" value="Portal_protein_SPP1_Gp6-like"/>
</dbReference>
<protein>
    <submittedName>
        <fullName evidence="1">PORTAL PROTEIN</fullName>
    </submittedName>
</protein>
<dbReference type="NCBIfam" id="TIGR01538">
    <property type="entry name" value="portal_SPP1"/>
    <property type="match status" value="1"/>
</dbReference>
<name>A0A8S5TRL4_9CAUD</name>
<evidence type="ECO:0000313" key="1">
    <source>
        <dbReference type="EMBL" id="DAF84815.1"/>
    </source>
</evidence>
<sequence>MPNAIYYRPPVRFTLPVGSEPTEDNIKAAIEELKSRRNRYQQLHDYYDGNHGILNRVLESDTAKNNKLVDNFASYIADICASYLLGNPVDYKAPKGLDLTPIIEKYREQGISDTDSDLALDAGIYGMAYDLTFTNEDSEPRTVVLDPRNTIMVYDDSVQHRELFAIYCGEVKRDNATVTYLTIYTPSEIIDGVLDDGKFKETGRQKHFFNEVPVVEYPNNKNRTGNFEPVLSLIDAYNTLQSDRVNDHEQLADAILVLKNFTLDPKKQMQLRDSRLLSSVPADGDAFYLTKPLSESDADILTKRIADDIHKFSKTPNLSDENFVGNSSGVALNYKLLAFEEATKTRERHIEKGLKKRLRLYFNLINHLKRGAGGKTATDIMHVDVVFNRNLPRNDYETSQMTVNLQGIVKDEVLIKQLSFVDNAEDALVEKTPDEYPEQFPAISKKEIEADIDQKLEGETKQETDEE</sequence>
<organism evidence="1">
    <name type="scientific">Siphoviridae sp. ct1SN28</name>
    <dbReference type="NCBI Taxonomy" id="2825308"/>
    <lineage>
        <taxon>Viruses</taxon>
        <taxon>Duplodnaviria</taxon>
        <taxon>Heunggongvirae</taxon>
        <taxon>Uroviricota</taxon>
        <taxon>Caudoviricetes</taxon>
    </lineage>
</organism>
<reference evidence="1" key="1">
    <citation type="journal article" date="2021" name="Proc. Natl. Acad. Sci. U.S.A.">
        <title>A Catalog of Tens of Thousands of Viruses from Human Metagenomes Reveals Hidden Associations with Chronic Diseases.</title>
        <authorList>
            <person name="Tisza M.J."/>
            <person name="Buck C.B."/>
        </authorList>
    </citation>
    <scope>NUCLEOTIDE SEQUENCE</scope>
    <source>
        <strain evidence="1">Ct1SN28</strain>
    </source>
</reference>
<accession>A0A8S5TRL4</accession>
<proteinExistence type="predicted"/>